<sequence>MAKHDETNARPRDGQKWNCSLRGHKLTVGTQVHREDKSCGKMLRAVTGTNIGLPVDVRFRVTGTQTGQGMHTCISWGSRHGWWKQQQQQHLLDPVIHPDFRPYQHPMTQQLNGGLHRQGSPSSKIKRYEFVSFGY</sequence>
<evidence type="ECO:0000313" key="1">
    <source>
        <dbReference type="EMBL" id="KAF0031680.1"/>
    </source>
</evidence>
<proteinExistence type="predicted"/>
<dbReference type="AlphaFoldDB" id="A0A6A4SIH4"/>
<dbReference type="InterPro" id="IPR030476">
    <property type="entry name" value="Pentaxin_CS"/>
</dbReference>
<accession>A0A6A4SIH4</accession>
<protein>
    <submittedName>
        <fullName evidence="1">Uncharacterized protein</fullName>
    </submittedName>
</protein>
<comment type="caution">
    <text evidence="1">The sequence shown here is derived from an EMBL/GenBank/DDBJ whole genome shotgun (WGS) entry which is preliminary data.</text>
</comment>
<reference evidence="1 2" key="1">
    <citation type="submission" date="2019-06" db="EMBL/GenBank/DDBJ databases">
        <title>Draft genomes of female and male turbot (Scophthalmus maximus).</title>
        <authorList>
            <person name="Xu H."/>
            <person name="Xu X.-W."/>
            <person name="Shao C."/>
            <person name="Chen S."/>
        </authorList>
    </citation>
    <scope>NUCLEOTIDE SEQUENCE [LARGE SCALE GENOMIC DNA]</scope>
    <source>
        <strain evidence="1">Ysfricsl-2016a</strain>
        <tissue evidence="1">Blood</tissue>
    </source>
</reference>
<dbReference type="PROSITE" id="PS00289">
    <property type="entry name" value="PTX_1"/>
    <property type="match status" value="1"/>
</dbReference>
<gene>
    <name evidence="1" type="ORF">F2P81_016235</name>
</gene>
<dbReference type="EMBL" id="VEVO01000014">
    <property type="protein sequence ID" value="KAF0031680.1"/>
    <property type="molecule type" value="Genomic_DNA"/>
</dbReference>
<name>A0A6A4SIH4_SCOMX</name>
<dbReference type="Proteomes" id="UP000438429">
    <property type="component" value="Unassembled WGS sequence"/>
</dbReference>
<organism evidence="1 2">
    <name type="scientific">Scophthalmus maximus</name>
    <name type="common">Turbot</name>
    <name type="synonym">Psetta maxima</name>
    <dbReference type="NCBI Taxonomy" id="52904"/>
    <lineage>
        <taxon>Eukaryota</taxon>
        <taxon>Metazoa</taxon>
        <taxon>Chordata</taxon>
        <taxon>Craniata</taxon>
        <taxon>Vertebrata</taxon>
        <taxon>Euteleostomi</taxon>
        <taxon>Actinopterygii</taxon>
        <taxon>Neopterygii</taxon>
        <taxon>Teleostei</taxon>
        <taxon>Neoteleostei</taxon>
        <taxon>Acanthomorphata</taxon>
        <taxon>Carangaria</taxon>
        <taxon>Pleuronectiformes</taxon>
        <taxon>Pleuronectoidei</taxon>
        <taxon>Scophthalmidae</taxon>
        <taxon>Scophthalmus</taxon>
    </lineage>
</organism>
<evidence type="ECO:0000313" key="2">
    <source>
        <dbReference type="Proteomes" id="UP000438429"/>
    </source>
</evidence>